<dbReference type="PANTHER" id="PTHR31601">
    <property type="entry name" value="28S RIBOSOMAL PROTEIN S36, MITOCHONDRIAL"/>
    <property type="match status" value="1"/>
</dbReference>
<comment type="subcellular location">
    <subcellularLocation>
        <location evidence="1">Mitochondrion</location>
    </subcellularLocation>
</comment>
<evidence type="ECO:0000256" key="1">
    <source>
        <dbReference type="ARBA" id="ARBA00004173"/>
    </source>
</evidence>
<feature type="compositionally biased region" description="Low complexity" evidence="4">
    <location>
        <begin position="64"/>
        <end position="75"/>
    </location>
</feature>
<dbReference type="OrthoDB" id="2116030at2759"/>
<dbReference type="Proteomes" id="UP000799441">
    <property type="component" value="Unassembled WGS sequence"/>
</dbReference>
<feature type="region of interest" description="Disordered" evidence="4">
    <location>
        <begin position="17"/>
        <end position="97"/>
    </location>
</feature>
<dbReference type="InterPro" id="IPR020373">
    <property type="entry name" value="Kgd4/YMR-31"/>
</dbReference>
<keyword evidence="6" id="KW-1185">Reference proteome</keyword>
<organism evidence="5 6">
    <name type="scientific">Polychaeton citri CBS 116435</name>
    <dbReference type="NCBI Taxonomy" id="1314669"/>
    <lineage>
        <taxon>Eukaryota</taxon>
        <taxon>Fungi</taxon>
        <taxon>Dikarya</taxon>
        <taxon>Ascomycota</taxon>
        <taxon>Pezizomycotina</taxon>
        <taxon>Dothideomycetes</taxon>
        <taxon>Dothideomycetidae</taxon>
        <taxon>Capnodiales</taxon>
        <taxon>Capnodiaceae</taxon>
        <taxon>Polychaeton</taxon>
    </lineage>
</organism>
<sequence>MRASRTLWQHRQPLIKFLGRRTTPTKVDHTPHAHPASPSNELPESFAQYRNRVQSHGPLGGQRSASSAAAPAAASNVTGRIGGQSGRSLGPVEPKQGQFWDRNELPQRFRRTPWSLAEIEAVESGGATAIMP</sequence>
<proteinExistence type="inferred from homology"/>
<reference evidence="5" key="1">
    <citation type="journal article" date="2020" name="Stud. Mycol.">
        <title>101 Dothideomycetes genomes: a test case for predicting lifestyles and emergence of pathogens.</title>
        <authorList>
            <person name="Haridas S."/>
            <person name="Albert R."/>
            <person name="Binder M."/>
            <person name="Bloem J."/>
            <person name="Labutti K."/>
            <person name="Salamov A."/>
            <person name="Andreopoulos B."/>
            <person name="Baker S."/>
            <person name="Barry K."/>
            <person name="Bills G."/>
            <person name="Bluhm B."/>
            <person name="Cannon C."/>
            <person name="Castanera R."/>
            <person name="Culley D."/>
            <person name="Daum C."/>
            <person name="Ezra D."/>
            <person name="Gonzalez J."/>
            <person name="Henrissat B."/>
            <person name="Kuo A."/>
            <person name="Liang C."/>
            <person name="Lipzen A."/>
            <person name="Lutzoni F."/>
            <person name="Magnuson J."/>
            <person name="Mondo S."/>
            <person name="Nolan M."/>
            <person name="Ohm R."/>
            <person name="Pangilinan J."/>
            <person name="Park H.-J."/>
            <person name="Ramirez L."/>
            <person name="Alfaro M."/>
            <person name="Sun H."/>
            <person name="Tritt A."/>
            <person name="Yoshinaga Y."/>
            <person name="Zwiers L.-H."/>
            <person name="Turgeon B."/>
            <person name="Goodwin S."/>
            <person name="Spatafora J."/>
            <person name="Crous P."/>
            <person name="Grigoriev I."/>
        </authorList>
    </citation>
    <scope>NUCLEOTIDE SEQUENCE</scope>
    <source>
        <strain evidence="5">CBS 116435</strain>
    </source>
</reference>
<dbReference type="GO" id="GO:0004591">
    <property type="term" value="F:oxoglutarate dehydrogenase (succinyl-transferring) activity"/>
    <property type="evidence" value="ECO:0007669"/>
    <property type="project" value="TreeGrafter"/>
</dbReference>
<evidence type="ECO:0000313" key="5">
    <source>
        <dbReference type="EMBL" id="KAF2718609.1"/>
    </source>
</evidence>
<keyword evidence="2" id="KW-0496">Mitochondrion</keyword>
<dbReference type="GO" id="GO:0006103">
    <property type="term" value="P:2-oxoglutarate metabolic process"/>
    <property type="evidence" value="ECO:0007669"/>
    <property type="project" value="InterPro"/>
</dbReference>
<protein>
    <submittedName>
        <fullName evidence="5">Uncharacterized protein</fullName>
    </submittedName>
</protein>
<evidence type="ECO:0000256" key="3">
    <source>
        <dbReference type="ARBA" id="ARBA00043970"/>
    </source>
</evidence>
<gene>
    <name evidence="5" type="ORF">K431DRAFT_287492</name>
</gene>
<dbReference type="PANTHER" id="PTHR31601:SF2">
    <property type="entry name" value="ALPHA-KETOGLUTARATE DEHYDROGENASE COMPONENT 4"/>
    <property type="match status" value="1"/>
</dbReference>
<dbReference type="Pfam" id="PF10937">
    <property type="entry name" value="Kgd4-YMR31"/>
    <property type="match status" value="1"/>
</dbReference>
<comment type="similarity">
    <text evidence="3">Belongs to the alpha-ketoglutarate dehydrogenase component 4 family.</text>
</comment>
<dbReference type="GO" id="GO:0005739">
    <property type="term" value="C:mitochondrion"/>
    <property type="evidence" value="ECO:0007669"/>
    <property type="project" value="UniProtKB-SubCell"/>
</dbReference>
<dbReference type="EMBL" id="MU003822">
    <property type="protein sequence ID" value="KAF2718609.1"/>
    <property type="molecule type" value="Genomic_DNA"/>
</dbReference>
<name>A0A9P4Q5N4_9PEZI</name>
<evidence type="ECO:0000256" key="4">
    <source>
        <dbReference type="SAM" id="MobiDB-lite"/>
    </source>
</evidence>
<evidence type="ECO:0000256" key="2">
    <source>
        <dbReference type="ARBA" id="ARBA00023128"/>
    </source>
</evidence>
<dbReference type="AlphaFoldDB" id="A0A9P4Q5N4"/>
<accession>A0A9P4Q5N4</accession>
<comment type="caution">
    <text evidence="5">The sequence shown here is derived from an EMBL/GenBank/DDBJ whole genome shotgun (WGS) entry which is preliminary data.</text>
</comment>
<evidence type="ECO:0000313" key="6">
    <source>
        <dbReference type="Proteomes" id="UP000799441"/>
    </source>
</evidence>